<protein>
    <recommendedName>
        <fullName evidence="2">HTH arsR-type domain-containing protein</fullName>
    </recommendedName>
</protein>
<reference evidence="3 4" key="1">
    <citation type="journal article" date="2019" name="Int. J. Syst. Evol. Microbiol.">
        <title>The Global Catalogue of Microorganisms (GCM) 10K type strain sequencing project: providing services to taxonomists for standard genome sequencing and annotation.</title>
        <authorList>
            <consortium name="The Broad Institute Genomics Platform"/>
            <consortium name="The Broad Institute Genome Sequencing Center for Infectious Disease"/>
            <person name="Wu L."/>
            <person name="Ma J."/>
        </authorList>
    </citation>
    <scope>NUCLEOTIDE SEQUENCE [LARGE SCALE GENOMIC DNA]</scope>
    <source>
        <strain evidence="3 4">JCM 10425</strain>
    </source>
</reference>
<dbReference type="Proteomes" id="UP001500967">
    <property type="component" value="Unassembled WGS sequence"/>
</dbReference>
<comment type="caution">
    <text evidence="3">The sequence shown here is derived from an EMBL/GenBank/DDBJ whole genome shotgun (WGS) entry which is preliminary data.</text>
</comment>
<evidence type="ECO:0000259" key="2">
    <source>
        <dbReference type="PROSITE" id="PS50987"/>
    </source>
</evidence>
<dbReference type="InterPro" id="IPR011991">
    <property type="entry name" value="ArsR-like_HTH"/>
</dbReference>
<evidence type="ECO:0000256" key="1">
    <source>
        <dbReference type="SAM" id="MobiDB-lite"/>
    </source>
</evidence>
<dbReference type="InterPro" id="IPR036390">
    <property type="entry name" value="WH_DNA-bd_sf"/>
</dbReference>
<feature type="region of interest" description="Disordered" evidence="1">
    <location>
        <begin position="66"/>
        <end position="100"/>
    </location>
</feature>
<evidence type="ECO:0000313" key="3">
    <source>
        <dbReference type="EMBL" id="GAA0247200.1"/>
    </source>
</evidence>
<dbReference type="InterPro" id="IPR036388">
    <property type="entry name" value="WH-like_DNA-bd_sf"/>
</dbReference>
<dbReference type="CDD" id="cd00090">
    <property type="entry name" value="HTH_ARSR"/>
    <property type="match status" value="1"/>
</dbReference>
<dbReference type="SUPFAM" id="SSF46785">
    <property type="entry name" value="Winged helix' DNA-binding domain"/>
    <property type="match status" value="1"/>
</dbReference>
<dbReference type="EMBL" id="BAAAGX010000014">
    <property type="protein sequence ID" value="GAA0247200.1"/>
    <property type="molecule type" value="Genomic_DNA"/>
</dbReference>
<keyword evidence="4" id="KW-1185">Reference proteome</keyword>
<dbReference type="Gene3D" id="1.10.10.10">
    <property type="entry name" value="Winged helix-like DNA-binding domain superfamily/Winged helix DNA-binding domain"/>
    <property type="match status" value="1"/>
</dbReference>
<organism evidence="3 4">
    <name type="scientific">Cryptosporangium japonicum</name>
    <dbReference type="NCBI Taxonomy" id="80872"/>
    <lineage>
        <taxon>Bacteria</taxon>
        <taxon>Bacillati</taxon>
        <taxon>Actinomycetota</taxon>
        <taxon>Actinomycetes</taxon>
        <taxon>Cryptosporangiales</taxon>
        <taxon>Cryptosporangiaceae</taxon>
        <taxon>Cryptosporangium</taxon>
    </lineage>
</organism>
<sequence length="100" mass="10416">MAAGLGTSRPNLSDHLARLRGCGLVAAAPEGRGTRYELADARPAHALGDLLGPVLSAARRRARARVGVRGRGEGSRRFRRGRGSATSGGGRGEVLRFRGA</sequence>
<name>A0ABN0UDT2_9ACTN</name>
<dbReference type="Pfam" id="PF01022">
    <property type="entry name" value="HTH_5"/>
    <property type="match status" value="1"/>
</dbReference>
<evidence type="ECO:0000313" key="4">
    <source>
        <dbReference type="Proteomes" id="UP001500967"/>
    </source>
</evidence>
<dbReference type="PROSITE" id="PS50987">
    <property type="entry name" value="HTH_ARSR_2"/>
    <property type="match status" value="1"/>
</dbReference>
<feature type="domain" description="HTH arsR-type" evidence="2">
    <location>
        <begin position="1"/>
        <end position="58"/>
    </location>
</feature>
<accession>A0ABN0UDT2</accession>
<proteinExistence type="predicted"/>
<dbReference type="InterPro" id="IPR001845">
    <property type="entry name" value="HTH_ArsR_DNA-bd_dom"/>
</dbReference>
<gene>
    <name evidence="3" type="ORF">GCM10009539_35640</name>
</gene>